<keyword evidence="3" id="KW-1185">Reference proteome</keyword>
<evidence type="ECO:0008006" key="4">
    <source>
        <dbReference type="Google" id="ProtNLM"/>
    </source>
</evidence>
<comment type="caution">
    <text evidence="2">The sequence shown here is derived from an EMBL/GenBank/DDBJ whole genome shotgun (WGS) entry which is preliminary data.</text>
</comment>
<evidence type="ECO:0000313" key="3">
    <source>
        <dbReference type="Proteomes" id="UP001642540"/>
    </source>
</evidence>
<name>A0ABP1R223_9HEXA</name>
<dbReference type="Proteomes" id="UP001642540">
    <property type="component" value="Unassembled WGS sequence"/>
</dbReference>
<accession>A0ABP1R223</accession>
<organism evidence="2 3">
    <name type="scientific">Orchesella dallaii</name>
    <dbReference type="NCBI Taxonomy" id="48710"/>
    <lineage>
        <taxon>Eukaryota</taxon>
        <taxon>Metazoa</taxon>
        <taxon>Ecdysozoa</taxon>
        <taxon>Arthropoda</taxon>
        <taxon>Hexapoda</taxon>
        <taxon>Collembola</taxon>
        <taxon>Entomobryomorpha</taxon>
        <taxon>Entomobryoidea</taxon>
        <taxon>Orchesellidae</taxon>
        <taxon>Orchesellinae</taxon>
        <taxon>Orchesella</taxon>
    </lineage>
</organism>
<proteinExistence type="predicted"/>
<protein>
    <recommendedName>
        <fullName evidence="4">F-box domain-containing protein</fullName>
    </recommendedName>
</protein>
<sequence length="490" mass="56872">MNPPQQHVDLEGAGDDDPKEKISPLFNEVIMKNCFKRMSIEELKNIRLVCKFWWETTLLQWRNGCVVQIRGRRSKERSRSINMACSAQQAQLSVGDFIRFMGEMDADNDPFKLSAIPFRKYHLSCLDLDILKSGRDYTNQLKFWRSFGAQMKNLKISWSVFHNGPTFSRILFEETPELEAIELEKNFYKSSSSYKESLFAQSQSPQFVRNCQSKLSTMSIILREFDMEQLHHYRNMELPLSWMQILAHFPNLVTVQLENIDSDDFYPSVQGFLETITKLRFSSNLKTQNLDVLNIINAKRKAILALSDRILTPLQTLRLPLTSLSFDIGIHSQPEVFREILRIHAATLKQLTVYRAPFTRAFRDFPFGTLLNSLEELTAIGPIFQDLLFLEFTPSLRRLIIVNEDSNKPYELPIGRYINLLKHIGLYMKPEPPISNTDFTLIGDLQLKHLHEFNAGTEEVSCVDKLKALENLMPNCRKIHLMPKYNHSIV</sequence>
<evidence type="ECO:0000256" key="1">
    <source>
        <dbReference type="SAM" id="MobiDB-lite"/>
    </source>
</evidence>
<evidence type="ECO:0000313" key="2">
    <source>
        <dbReference type="EMBL" id="CAL8115620.1"/>
    </source>
</evidence>
<feature type="region of interest" description="Disordered" evidence="1">
    <location>
        <begin position="1"/>
        <end position="20"/>
    </location>
</feature>
<dbReference type="EMBL" id="CAXLJM020000051">
    <property type="protein sequence ID" value="CAL8115620.1"/>
    <property type="molecule type" value="Genomic_DNA"/>
</dbReference>
<reference evidence="2 3" key="1">
    <citation type="submission" date="2024-08" db="EMBL/GenBank/DDBJ databases">
        <authorList>
            <person name="Cucini C."/>
            <person name="Frati F."/>
        </authorList>
    </citation>
    <scope>NUCLEOTIDE SEQUENCE [LARGE SCALE GENOMIC DNA]</scope>
</reference>
<gene>
    <name evidence="2" type="ORF">ODALV1_LOCUS16937</name>
</gene>